<keyword evidence="2" id="KW-0813">Transport</keyword>
<evidence type="ECO:0000313" key="10">
    <source>
        <dbReference type="EMBL" id="CDR42449.1"/>
    </source>
</evidence>
<feature type="region of interest" description="Disordered" evidence="7">
    <location>
        <begin position="80"/>
        <end position="103"/>
    </location>
</feature>
<accession>A0A061B455</accession>
<dbReference type="Pfam" id="PF05739">
    <property type="entry name" value="SNARE"/>
    <property type="match status" value="1"/>
</dbReference>
<sequence>MSRLSSLRLLESYLEDLSSVIEESNRLHEMEVSSEDSDYEVRKSLQKITKFLERNDDGEDFDELVDEYTRLQKSIKTLDPSEYEYNRSPNVTKNQSKNEALSSKKSVRFNDTLEFSQDDVTPPFKPYRDDVVDDADDAATAALFEGRTRQEENDAASIDSSSNTELFIQHQQTLVQQDDHLDSLAQSVRRQHGLATDIHGELEDQNILLDDLENQLDSSDRRLSKGQRRLHKFERMAKENSQWLTIIALIIILVLLLVVLN</sequence>
<evidence type="ECO:0000256" key="1">
    <source>
        <dbReference type="ARBA" id="ARBA00004167"/>
    </source>
</evidence>
<gene>
    <name evidence="10" type="ORF">CYFA0S_09e03818g</name>
</gene>
<feature type="domain" description="T-SNARE coiled-coil homology" evidence="9">
    <location>
        <begin position="171"/>
        <end position="233"/>
    </location>
</feature>
<dbReference type="AlphaFoldDB" id="A0A061B455"/>
<dbReference type="PROSITE" id="PS50192">
    <property type="entry name" value="T_SNARE"/>
    <property type="match status" value="1"/>
</dbReference>
<evidence type="ECO:0000256" key="3">
    <source>
        <dbReference type="ARBA" id="ARBA00022692"/>
    </source>
</evidence>
<dbReference type="PANTHER" id="PTHR12791">
    <property type="entry name" value="GOLGI SNARE BET1-RELATED"/>
    <property type="match status" value="1"/>
</dbReference>
<evidence type="ECO:0000256" key="2">
    <source>
        <dbReference type="ARBA" id="ARBA00022448"/>
    </source>
</evidence>
<dbReference type="InterPro" id="IPR000727">
    <property type="entry name" value="T_SNARE_dom"/>
</dbReference>
<evidence type="ECO:0000256" key="4">
    <source>
        <dbReference type="ARBA" id="ARBA00022989"/>
    </source>
</evidence>
<comment type="subcellular location">
    <subcellularLocation>
        <location evidence="1">Membrane</location>
        <topology evidence="1">Single-pass membrane protein</topology>
    </subcellularLocation>
</comment>
<dbReference type="Gene3D" id="1.20.5.110">
    <property type="match status" value="1"/>
</dbReference>
<organism evidence="10">
    <name type="scientific">Cyberlindnera fabianii</name>
    <name type="common">Yeast</name>
    <name type="synonym">Hansenula fabianii</name>
    <dbReference type="NCBI Taxonomy" id="36022"/>
    <lineage>
        <taxon>Eukaryota</taxon>
        <taxon>Fungi</taxon>
        <taxon>Dikarya</taxon>
        <taxon>Ascomycota</taxon>
        <taxon>Saccharomycotina</taxon>
        <taxon>Saccharomycetes</taxon>
        <taxon>Phaffomycetales</taxon>
        <taxon>Phaffomycetaceae</taxon>
        <taxon>Cyberlindnera</taxon>
    </lineage>
</organism>
<dbReference type="GO" id="GO:0005737">
    <property type="term" value="C:cytoplasm"/>
    <property type="evidence" value="ECO:0007669"/>
    <property type="project" value="UniProtKB-ARBA"/>
</dbReference>
<keyword evidence="6" id="KW-0175">Coiled coil</keyword>
<dbReference type="VEuPathDB" id="FungiDB:BON22_2721"/>
<dbReference type="SMART" id="SM00397">
    <property type="entry name" value="t_SNARE"/>
    <property type="match status" value="1"/>
</dbReference>
<dbReference type="CDD" id="cd15859">
    <property type="entry name" value="SNARE_SYN8"/>
    <property type="match status" value="1"/>
</dbReference>
<evidence type="ECO:0000256" key="5">
    <source>
        <dbReference type="ARBA" id="ARBA00023136"/>
    </source>
</evidence>
<evidence type="ECO:0000259" key="9">
    <source>
        <dbReference type="PROSITE" id="PS50192"/>
    </source>
</evidence>
<feature type="compositionally biased region" description="Polar residues" evidence="7">
    <location>
        <begin position="87"/>
        <end position="103"/>
    </location>
</feature>
<evidence type="ECO:0000256" key="7">
    <source>
        <dbReference type="SAM" id="MobiDB-lite"/>
    </source>
</evidence>
<dbReference type="OrthoDB" id="244190at2759"/>
<keyword evidence="3 8" id="KW-0812">Transmembrane</keyword>
<keyword evidence="5 8" id="KW-0472">Membrane</keyword>
<feature type="transmembrane region" description="Helical" evidence="8">
    <location>
        <begin position="243"/>
        <end position="260"/>
    </location>
</feature>
<proteinExistence type="predicted"/>
<dbReference type="SUPFAM" id="SSF58038">
    <property type="entry name" value="SNARE fusion complex"/>
    <property type="match status" value="1"/>
</dbReference>
<dbReference type="GO" id="GO:0016020">
    <property type="term" value="C:membrane"/>
    <property type="evidence" value="ECO:0007669"/>
    <property type="project" value="UniProtKB-SubCell"/>
</dbReference>
<feature type="coiled-coil region" evidence="6">
    <location>
        <begin position="195"/>
        <end position="229"/>
    </location>
</feature>
<protein>
    <submittedName>
        <fullName evidence="10">CYFA0S09e03818g1_1</fullName>
    </submittedName>
</protein>
<evidence type="ECO:0000256" key="8">
    <source>
        <dbReference type="SAM" id="Phobius"/>
    </source>
</evidence>
<dbReference type="EMBL" id="LK052894">
    <property type="protein sequence ID" value="CDR42449.1"/>
    <property type="molecule type" value="Genomic_DNA"/>
</dbReference>
<dbReference type="PhylomeDB" id="A0A061B455"/>
<reference evidence="10" key="1">
    <citation type="journal article" date="2014" name="Genome Announc.">
        <title>Genome sequence of the yeast Cyberlindnera fabianii (Hansenula fabianii).</title>
        <authorList>
            <person name="Freel K.C."/>
            <person name="Sarilar V."/>
            <person name="Neuveglise C."/>
            <person name="Devillers H."/>
            <person name="Friedrich A."/>
            <person name="Schacherer J."/>
        </authorList>
    </citation>
    <scope>NUCLEOTIDE SEQUENCE</scope>
    <source>
        <strain evidence="10">YJS4271</strain>
    </source>
</reference>
<name>A0A061B455_CYBFA</name>
<dbReference type="GO" id="GO:0012505">
    <property type="term" value="C:endomembrane system"/>
    <property type="evidence" value="ECO:0007669"/>
    <property type="project" value="UniProtKB-ARBA"/>
</dbReference>
<evidence type="ECO:0000256" key="6">
    <source>
        <dbReference type="SAM" id="Coils"/>
    </source>
</evidence>
<keyword evidence="4 8" id="KW-1133">Transmembrane helix</keyword>